<feature type="active site" description="Proton acceptor" evidence="8">
    <location>
        <position position="70"/>
    </location>
</feature>
<keyword evidence="12" id="KW-1185">Reference proteome</keyword>
<evidence type="ECO:0000313" key="11">
    <source>
        <dbReference type="EMBL" id="GER02462.1"/>
    </source>
</evidence>
<comment type="similarity">
    <text evidence="8">Belongs to the shikimate dehydrogenase family.</text>
</comment>
<dbReference type="GO" id="GO:0019632">
    <property type="term" value="P:shikimate metabolic process"/>
    <property type="evidence" value="ECO:0007669"/>
    <property type="project" value="InterPro"/>
</dbReference>
<dbReference type="PANTHER" id="PTHR21089:SF1">
    <property type="entry name" value="BIFUNCTIONAL 3-DEHYDROQUINATE DEHYDRATASE_SHIKIMATE DEHYDROGENASE, CHLOROPLASTIC"/>
    <property type="match status" value="1"/>
</dbReference>
<keyword evidence="6 8" id="KW-0057">Aromatic amino acid biosynthesis</keyword>
<feature type="binding site" evidence="8">
    <location>
        <begin position="19"/>
        <end position="21"/>
    </location>
    <ligand>
        <name>shikimate</name>
        <dbReference type="ChEBI" id="CHEBI:36208"/>
    </ligand>
</feature>
<comment type="catalytic activity">
    <reaction evidence="7 8">
        <text>shikimate + NADP(+) = 3-dehydroshikimate + NADPH + H(+)</text>
        <dbReference type="Rhea" id="RHEA:17737"/>
        <dbReference type="ChEBI" id="CHEBI:15378"/>
        <dbReference type="ChEBI" id="CHEBI:16630"/>
        <dbReference type="ChEBI" id="CHEBI:36208"/>
        <dbReference type="ChEBI" id="CHEBI:57783"/>
        <dbReference type="ChEBI" id="CHEBI:58349"/>
        <dbReference type="EC" id="1.1.1.25"/>
    </reaction>
</comment>
<protein>
    <recommendedName>
        <fullName evidence="2 8">Shikimate dehydrogenase (NADP(+))</fullName>
        <shortName evidence="8">SDH</shortName>
        <ecNumber evidence="2 8">1.1.1.25</ecNumber>
    </recommendedName>
</protein>
<evidence type="ECO:0000256" key="2">
    <source>
        <dbReference type="ARBA" id="ARBA00012962"/>
    </source>
</evidence>
<evidence type="ECO:0000256" key="4">
    <source>
        <dbReference type="ARBA" id="ARBA00022857"/>
    </source>
</evidence>
<gene>
    <name evidence="8 11" type="primary">aroE</name>
    <name evidence="11" type="ORF">JCM17846_01440</name>
</gene>
<dbReference type="SUPFAM" id="SSF51735">
    <property type="entry name" value="NAD(P)-binding Rossmann-fold domains"/>
    <property type="match status" value="1"/>
</dbReference>
<proteinExistence type="inferred from homology"/>
<organism evidence="11 12">
    <name type="scientific">Iodidimonas nitroreducens</name>
    <dbReference type="NCBI Taxonomy" id="1236968"/>
    <lineage>
        <taxon>Bacteria</taxon>
        <taxon>Pseudomonadati</taxon>
        <taxon>Pseudomonadota</taxon>
        <taxon>Alphaproteobacteria</taxon>
        <taxon>Iodidimonadales</taxon>
        <taxon>Iodidimonadaceae</taxon>
        <taxon>Iodidimonas</taxon>
    </lineage>
</organism>
<sequence>MAHQTPKLAGVMGWPIGHSLSPHLHRFWLDRHGLAGDYVPLMVRPQNLASAIRGLYPLGFSGVNITVPHKEAAMALVDRVDPLARRIGAINCISIDAKGRLEGRNTDAYGFFAHLEASAPNWQAKGARALVLGAGGAARAIIAALLDAGLEQVFVVNRTGDRARALADDLACSYGDHRVRAQPWQDRTMLLKEVSLLVNSTVLGMVGQPSLSIELSLMAQGSVVYDIVYKPLLTPLLKEAEARRLVAVDGLGMLIHQAVPAFHSFFGVRPEADDDVRSALLKALESSGS</sequence>
<keyword evidence="3 8" id="KW-0028">Amino-acid biosynthesis</keyword>
<feature type="binding site" evidence="8">
    <location>
        <position position="250"/>
    </location>
    <ligand>
        <name>NADP(+)</name>
        <dbReference type="ChEBI" id="CHEBI:58349"/>
    </ligand>
</feature>
<dbReference type="EMBL" id="BKCN01000001">
    <property type="protein sequence ID" value="GER02462.1"/>
    <property type="molecule type" value="Genomic_DNA"/>
</dbReference>
<evidence type="ECO:0000313" key="12">
    <source>
        <dbReference type="Proteomes" id="UP000324996"/>
    </source>
</evidence>
<feature type="binding site" evidence="8">
    <location>
        <begin position="133"/>
        <end position="137"/>
    </location>
    <ligand>
        <name>NADP(+)</name>
        <dbReference type="ChEBI" id="CHEBI:58349"/>
    </ligand>
</feature>
<comment type="subunit">
    <text evidence="8">Homodimer.</text>
</comment>
<dbReference type="InterPro" id="IPR006151">
    <property type="entry name" value="Shikm_DH/Glu-tRNA_Rdtase"/>
</dbReference>
<dbReference type="SUPFAM" id="SSF53223">
    <property type="entry name" value="Aminoacid dehydrogenase-like, N-terminal domain"/>
    <property type="match status" value="1"/>
</dbReference>
<feature type="binding site" evidence="8">
    <location>
        <position position="229"/>
    </location>
    <ligand>
        <name>shikimate</name>
        <dbReference type="ChEBI" id="CHEBI:36208"/>
    </ligand>
</feature>
<evidence type="ECO:0000259" key="10">
    <source>
        <dbReference type="Pfam" id="PF08501"/>
    </source>
</evidence>
<keyword evidence="4 8" id="KW-0521">NADP</keyword>
<feature type="domain" description="Shikimate dehydrogenase substrate binding N-terminal" evidence="10">
    <location>
        <begin position="11"/>
        <end position="93"/>
    </location>
</feature>
<comment type="function">
    <text evidence="8">Involved in the biosynthesis of the chorismate, which leads to the biosynthesis of aromatic amino acids. Catalyzes the reversible NADPH linked reduction of 3-dehydroshikimate (DHSA) to yield shikimate (SA).</text>
</comment>
<dbReference type="InterPro" id="IPR046346">
    <property type="entry name" value="Aminoacid_DH-like_N_sf"/>
</dbReference>
<comment type="caution">
    <text evidence="11">The sequence shown here is derived from an EMBL/GenBank/DDBJ whole genome shotgun (WGS) entry which is preliminary data.</text>
</comment>
<dbReference type="GO" id="GO:0005829">
    <property type="term" value="C:cytosol"/>
    <property type="evidence" value="ECO:0007669"/>
    <property type="project" value="TreeGrafter"/>
</dbReference>
<feature type="binding site" evidence="8">
    <location>
        <position position="257"/>
    </location>
    <ligand>
        <name>shikimate</name>
        <dbReference type="ChEBI" id="CHEBI:36208"/>
    </ligand>
</feature>
<dbReference type="InterPro" id="IPR011342">
    <property type="entry name" value="Shikimate_DH"/>
</dbReference>
<dbReference type="InterPro" id="IPR013708">
    <property type="entry name" value="Shikimate_DH-bd_N"/>
</dbReference>
<feature type="binding site" evidence="8">
    <location>
        <position position="107"/>
    </location>
    <ligand>
        <name>shikimate</name>
        <dbReference type="ChEBI" id="CHEBI:36208"/>
    </ligand>
</feature>
<feature type="domain" description="Quinate/shikimate 5-dehydrogenase/glutamyl-tRNA reductase" evidence="9">
    <location>
        <begin position="123"/>
        <end position="202"/>
    </location>
</feature>
<evidence type="ECO:0000256" key="1">
    <source>
        <dbReference type="ARBA" id="ARBA00004871"/>
    </source>
</evidence>
<evidence type="ECO:0000256" key="6">
    <source>
        <dbReference type="ARBA" id="ARBA00023141"/>
    </source>
</evidence>
<dbReference type="AlphaFoldDB" id="A0A5A7N2E9"/>
<evidence type="ECO:0000256" key="5">
    <source>
        <dbReference type="ARBA" id="ARBA00023002"/>
    </source>
</evidence>
<feature type="binding site" evidence="8">
    <location>
        <begin position="157"/>
        <end position="162"/>
    </location>
    <ligand>
        <name>NADP(+)</name>
        <dbReference type="ChEBI" id="CHEBI:58349"/>
    </ligand>
</feature>
<keyword evidence="5 8" id="KW-0560">Oxidoreductase</keyword>
<dbReference type="HAMAP" id="MF_00222">
    <property type="entry name" value="Shikimate_DH_AroE"/>
    <property type="match status" value="1"/>
</dbReference>
<dbReference type="GO" id="GO:0004764">
    <property type="term" value="F:shikimate 3-dehydrogenase (NADP+) activity"/>
    <property type="evidence" value="ECO:0007669"/>
    <property type="project" value="UniProtKB-UniRule"/>
</dbReference>
<feature type="binding site" evidence="8">
    <location>
        <position position="91"/>
    </location>
    <ligand>
        <name>shikimate</name>
        <dbReference type="ChEBI" id="CHEBI:36208"/>
    </ligand>
</feature>
<dbReference type="GO" id="GO:0050661">
    <property type="term" value="F:NADP binding"/>
    <property type="evidence" value="ECO:0007669"/>
    <property type="project" value="InterPro"/>
</dbReference>
<dbReference type="InterPro" id="IPR022893">
    <property type="entry name" value="Shikimate_DH_fam"/>
</dbReference>
<dbReference type="PANTHER" id="PTHR21089">
    <property type="entry name" value="SHIKIMATE DEHYDROGENASE"/>
    <property type="match status" value="1"/>
</dbReference>
<reference evidence="11 12" key="1">
    <citation type="submission" date="2019-09" db="EMBL/GenBank/DDBJ databases">
        <title>NBRP : Genome information of microbial organism related human and environment.</title>
        <authorList>
            <person name="Hattori M."/>
            <person name="Oshima K."/>
            <person name="Inaba H."/>
            <person name="Suda W."/>
            <person name="Sakamoto M."/>
            <person name="Iino T."/>
            <person name="Kitahara M."/>
            <person name="Oshida Y."/>
            <person name="Iida T."/>
            <person name="Kudo T."/>
            <person name="Itoh T."/>
            <person name="Ohkuma M."/>
        </authorList>
    </citation>
    <scope>NUCLEOTIDE SEQUENCE [LARGE SCALE GENOMIC DNA]</scope>
    <source>
        <strain evidence="11 12">Q-1</strain>
    </source>
</reference>
<evidence type="ECO:0000256" key="8">
    <source>
        <dbReference type="HAMAP-Rule" id="MF_00222"/>
    </source>
</evidence>
<evidence type="ECO:0000256" key="3">
    <source>
        <dbReference type="ARBA" id="ARBA00022605"/>
    </source>
</evidence>
<feature type="binding site" evidence="8">
    <location>
        <position position="66"/>
    </location>
    <ligand>
        <name>shikimate</name>
        <dbReference type="ChEBI" id="CHEBI:36208"/>
    </ligand>
</feature>
<dbReference type="RefSeq" id="WP_042088227.1">
    <property type="nucleotide sequence ID" value="NZ_BKCN01000001.1"/>
</dbReference>
<dbReference type="Gene3D" id="3.40.50.720">
    <property type="entry name" value="NAD(P)-binding Rossmann-like Domain"/>
    <property type="match status" value="1"/>
</dbReference>
<name>A0A5A7N2E9_9PROT</name>
<dbReference type="Pfam" id="PF01488">
    <property type="entry name" value="Shikimate_DH"/>
    <property type="match status" value="1"/>
</dbReference>
<dbReference type="NCBIfam" id="NF001312">
    <property type="entry name" value="PRK00258.1-4"/>
    <property type="match status" value="1"/>
</dbReference>
<dbReference type="NCBIfam" id="TIGR00507">
    <property type="entry name" value="aroE"/>
    <property type="match status" value="1"/>
</dbReference>
<comment type="caution">
    <text evidence="8">Lacks conserved residue(s) required for the propagation of feature annotation.</text>
</comment>
<accession>A0A5A7N2E9</accession>
<feature type="binding site" evidence="8">
    <location>
        <position position="227"/>
    </location>
    <ligand>
        <name>NADP(+)</name>
        <dbReference type="ChEBI" id="CHEBI:58349"/>
    </ligand>
</feature>
<dbReference type="GO" id="GO:0009423">
    <property type="term" value="P:chorismate biosynthetic process"/>
    <property type="evidence" value="ECO:0007669"/>
    <property type="project" value="UniProtKB-UniRule"/>
</dbReference>
<dbReference type="Pfam" id="PF08501">
    <property type="entry name" value="Shikimate_dh_N"/>
    <property type="match status" value="1"/>
</dbReference>
<dbReference type="GO" id="GO:0009073">
    <property type="term" value="P:aromatic amino acid family biosynthetic process"/>
    <property type="evidence" value="ECO:0007669"/>
    <property type="project" value="UniProtKB-KW"/>
</dbReference>
<comment type="pathway">
    <text evidence="1 8">Metabolic intermediate biosynthesis; chorismate biosynthesis; chorismate from D-erythrose 4-phosphate and phosphoenolpyruvate: step 4/7.</text>
</comment>
<dbReference type="UniPathway" id="UPA00053">
    <property type="reaction ID" value="UER00087"/>
</dbReference>
<evidence type="ECO:0000256" key="7">
    <source>
        <dbReference type="ARBA" id="ARBA00049442"/>
    </source>
</evidence>
<dbReference type="Gene3D" id="3.40.50.10860">
    <property type="entry name" value="Leucine Dehydrogenase, chain A, domain 1"/>
    <property type="match status" value="1"/>
</dbReference>
<dbReference type="CDD" id="cd01065">
    <property type="entry name" value="NAD_bind_Shikimate_DH"/>
    <property type="match status" value="1"/>
</dbReference>
<evidence type="ECO:0000259" key="9">
    <source>
        <dbReference type="Pfam" id="PF01488"/>
    </source>
</evidence>
<dbReference type="GO" id="GO:0008652">
    <property type="term" value="P:amino acid biosynthetic process"/>
    <property type="evidence" value="ECO:0007669"/>
    <property type="project" value="UniProtKB-KW"/>
</dbReference>
<dbReference type="EC" id="1.1.1.25" evidence="2 8"/>
<dbReference type="InterPro" id="IPR036291">
    <property type="entry name" value="NAD(P)-bd_dom_sf"/>
</dbReference>
<dbReference type="Proteomes" id="UP000324996">
    <property type="component" value="Unassembled WGS sequence"/>
</dbReference>